<dbReference type="Pfam" id="PF22580">
    <property type="entry name" value="KYNU_C"/>
    <property type="match status" value="1"/>
</dbReference>
<dbReference type="EC" id="3.7.1.3" evidence="4"/>
<dbReference type="EMBL" id="MRDE01000072">
    <property type="protein sequence ID" value="OMH23689.1"/>
    <property type="molecule type" value="Genomic_DNA"/>
</dbReference>
<comment type="caution">
    <text evidence="5">The sequence shown here is derived from an EMBL/GenBank/DDBJ whole genome shotgun (WGS) entry which is preliminary data.</text>
</comment>
<dbReference type="SUPFAM" id="SSF53383">
    <property type="entry name" value="PLP-dependent transferases"/>
    <property type="match status" value="1"/>
</dbReference>
<keyword evidence="1 4" id="KW-0662">Pyridine nucleotide biosynthesis</keyword>
<comment type="cofactor">
    <cofactor evidence="4">
        <name>pyridoxal 5'-phosphate</name>
        <dbReference type="ChEBI" id="CHEBI:597326"/>
    </cofactor>
</comment>
<dbReference type="AlphaFoldDB" id="A0A1R1L8A2"/>
<evidence type="ECO:0000256" key="2">
    <source>
        <dbReference type="ARBA" id="ARBA00022801"/>
    </source>
</evidence>
<dbReference type="GO" id="GO:0019441">
    <property type="term" value="P:L-tryptophan catabolic process to kynurenine"/>
    <property type="evidence" value="ECO:0007669"/>
    <property type="project" value="TreeGrafter"/>
</dbReference>
<dbReference type="GO" id="GO:0030170">
    <property type="term" value="F:pyridoxal phosphate binding"/>
    <property type="evidence" value="ECO:0007669"/>
    <property type="project" value="InterPro"/>
</dbReference>
<dbReference type="InterPro" id="IPR015424">
    <property type="entry name" value="PyrdxlP-dep_Trfase"/>
</dbReference>
<dbReference type="GO" id="GO:0005737">
    <property type="term" value="C:cytoplasm"/>
    <property type="evidence" value="ECO:0007669"/>
    <property type="project" value="InterPro"/>
</dbReference>
<accession>A0A1R1L8A2</accession>
<dbReference type="RefSeq" id="WP_076704989.1">
    <property type="nucleotide sequence ID" value="NZ_MRDE01000072.1"/>
</dbReference>
<reference evidence="5 6" key="1">
    <citation type="submission" date="2016-12" db="EMBL/GenBank/DDBJ databases">
        <title>Draft genome of Tersicoccus phoenicis 1P05MA.</title>
        <authorList>
            <person name="Nakajima Y."/>
            <person name="Yoshizawa S."/>
            <person name="Nakamura K."/>
            <person name="Ogura Y."/>
            <person name="Hayashi T."/>
            <person name="Kogure K."/>
        </authorList>
    </citation>
    <scope>NUCLEOTIDE SEQUENCE [LARGE SCALE GENOMIC DNA]</scope>
    <source>
        <strain evidence="5 6">1p05MA</strain>
    </source>
</reference>
<comment type="pathway">
    <text evidence="4">Amino-acid degradation; L-kynurenine degradation; L-alanine and anthranilate from L-kynurenine: step 1/1.</text>
</comment>
<dbReference type="GO" id="GO:0097053">
    <property type="term" value="P:L-kynurenine catabolic process"/>
    <property type="evidence" value="ECO:0007669"/>
    <property type="project" value="UniProtKB-UniPathway"/>
</dbReference>
<comment type="function">
    <text evidence="4">Catalyzes the cleavage of L-kynurenine (L-Kyn) and L-3-hydroxykynurenine (L-3OHKyn) into anthranilic acid (AA) and 3-hydroxyanthranilic acid (3-OHAA), respectively.</text>
</comment>
<keyword evidence="2 4" id="KW-0378">Hydrolase</keyword>
<dbReference type="Proteomes" id="UP000187085">
    <property type="component" value="Unassembled WGS sequence"/>
</dbReference>
<dbReference type="PANTHER" id="PTHR14084">
    <property type="entry name" value="KYNURENINASE"/>
    <property type="match status" value="1"/>
</dbReference>
<dbReference type="Gene3D" id="3.40.640.10">
    <property type="entry name" value="Type I PLP-dependent aspartate aminotransferase-like (Major domain)"/>
    <property type="match status" value="1"/>
</dbReference>
<sequence>MRADQTSTDLTSADLTSADVIRETAARLDALDRLAGCRDLFVPADGSPGHVPVTAYLDGNSLGRPLLATETRLHELVRGAWGTGLIRSWDEQWMALPYRLGDRLGDVCLGAAPGQTVIGDSTTVMLYKLLHAALVHQRAVSGGRRVDLVLDRENFPTDRYVAASLADALDARLVWIDPDPAGGVTPEQVRAVVGGRTAVVLLSHVAYKSAWLADLPAITAAAHGAGALVLWDLCHSAGVIPVGLDEHDVDLAVGCSYKFLGGGPGAPAFGYVATRLQSDLASPITGWMGHAEPFMMGPDYAAGTGMRRFVSGTPAVLGMAGIEDTVDLVEDVGLSAVTAKATALGEFVIGVVDGLLSRRGVRVVSPRDPGRRGAHVTIAHPRCRELYRQLWGEGIVPDFREPGGIRLGLAPLSTSYAEVATALVRIDELLR</sequence>
<dbReference type="GO" id="GO:0030429">
    <property type="term" value="F:kynureninase activity"/>
    <property type="evidence" value="ECO:0007669"/>
    <property type="project" value="UniProtKB-EC"/>
</dbReference>
<dbReference type="PANTHER" id="PTHR14084:SF0">
    <property type="entry name" value="KYNURENINASE"/>
    <property type="match status" value="1"/>
</dbReference>
<proteinExistence type="inferred from homology"/>
<dbReference type="UniPathway" id="UPA00334">
    <property type="reaction ID" value="UER00455"/>
</dbReference>
<evidence type="ECO:0000313" key="6">
    <source>
        <dbReference type="Proteomes" id="UP000187085"/>
    </source>
</evidence>
<gene>
    <name evidence="5" type="ORF">BKD30_11905</name>
</gene>
<dbReference type="GO" id="GO:0043420">
    <property type="term" value="P:anthranilate metabolic process"/>
    <property type="evidence" value="ECO:0007669"/>
    <property type="project" value="TreeGrafter"/>
</dbReference>
<dbReference type="InterPro" id="IPR010111">
    <property type="entry name" value="Kynureninase"/>
</dbReference>
<dbReference type="GO" id="GO:0009435">
    <property type="term" value="P:NAD+ biosynthetic process"/>
    <property type="evidence" value="ECO:0007669"/>
    <property type="project" value="UniProtKB-UniPathway"/>
</dbReference>
<name>A0A1R1L8A2_9MICC</name>
<dbReference type="PIRSF" id="PIRSF038800">
    <property type="entry name" value="KYNU"/>
    <property type="match status" value="1"/>
</dbReference>
<comment type="catalytic activity">
    <reaction evidence="4">
        <text>L-kynurenine + H2O = anthranilate + L-alanine + H(+)</text>
        <dbReference type="Rhea" id="RHEA:16813"/>
        <dbReference type="ChEBI" id="CHEBI:15377"/>
        <dbReference type="ChEBI" id="CHEBI:15378"/>
        <dbReference type="ChEBI" id="CHEBI:16567"/>
        <dbReference type="ChEBI" id="CHEBI:57959"/>
        <dbReference type="ChEBI" id="CHEBI:57972"/>
        <dbReference type="EC" id="3.7.1.3"/>
    </reaction>
</comment>
<dbReference type="UniPathway" id="UPA00253">
    <property type="reaction ID" value="UER00329"/>
</dbReference>
<dbReference type="OrthoDB" id="9812626at2"/>
<dbReference type="STRING" id="554083.BKD30_11905"/>
<comment type="catalytic activity">
    <reaction evidence="4">
        <text>3-hydroxy-L-kynurenine + H2O = 3-hydroxyanthranilate + L-alanine + H(+)</text>
        <dbReference type="Rhea" id="RHEA:25143"/>
        <dbReference type="ChEBI" id="CHEBI:15377"/>
        <dbReference type="ChEBI" id="CHEBI:15378"/>
        <dbReference type="ChEBI" id="CHEBI:36559"/>
        <dbReference type="ChEBI" id="CHEBI:57972"/>
        <dbReference type="ChEBI" id="CHEBI:58125"/>
        <dbReference type="EC" id="3.7.1.3"/>
    </reaction>
</comment>
<evidence type="ECO:0000313" key="5">
    <source>
        <dbReference type="EMBL" id="OMH23689.1"/>
    </source>
</evidence>
<dbReference type="InterPro" id="IPR015421">
    <property type="entry name" value="PyrdxlP-dep_Trfase_major"/>
</dbReference>
<evidence type="ECO:0000256" key="4">
    <source>
        <dbReference type="PIRNR" id="PIRNR038800"/>
    </source>
</evidence>
<comment type="pathway">
    <text evidence="4">Cofactor biosynthesis; NAD(+) biosynthesis; quinolinate from L-kynurenine: step 2/3.</text>
</comment>
<keyword evidence="6" id="KW-1185">Reference proteome</keyword>
<comment type="subunit">
    <text evidence="4">Homodimer.</text>
</comment>
<evidence type="ECO:0000256" key="1">
    <source>
        <dbReference type="ARBA" id="ARBA00022642"/>
    </source>
</evidence>
<evidence type="ECO:0000256" key="3">
    <source>
        <dbReference type="ARBA" id="ARBA00022898"/>
    </source>
</evidence>
<dbReference type="InterPro" id="IPR015422">
    <property type="entry name" value="PyrdxlP-dep_Trfase_small"/>
</dbReference>
<keyword evidence="3 4" id="KW-0663">Pyridoxal phosphate</keyword>
<protein>
    <recommendedName>
        <fullName evidence="4">Kynureninase</fullName>
        <ecNumber evidence="4">3.7.1.3</ecNumber>
    </recommendedName>
</protein>
<comment type="similarity">
    <text evidence="4">Belongs to the kynureninase family.</text>
</comment>
<dbReference type="Gene3D" id="3.90.1150.10">
    <property type="entry name" value="Aspartate Aminotransferase, domain 1"/>
    <property type="match status" value="1"/>
</dbReference>
<organism evidence="5 6">
    <name type="scientific">Tersicoccus phoenicis</name>
    <dbReference type="NCBI Taxonomy" id="554083"/>
    <lineage>
        <taxon>Bacteria</taxon>
        <taxon>Bacillati</taxon>
        <taxon>Actinomycetota</taxon>
        <taxon>Actinomycetes</taxon>
        <taxon>Micrococcales</taxon>
        <taxon>Micrococcaceae</taxon>
        <taxon>Tersicoccus</taxon>
    </lineage>
</organism>